<dbReference type="Pfam" id="PF13377">
    <property type="entry name" value="Peripla_BP_3"/>
    <property type="match status" value="1"/>
</dbReference>
<keyword evidence="3" id="KW-0804">Transcription</keyword>
<dbReference type="PANTHER" id="PTHR30146:SF109">
    <property type="entry name" value="HTH-TYPE TRANSCRIPTIONAL REGULATOR GALS"/>
    <property type="match status" value="1"/>
</dbReference>
<dbReference type="SUPFAM" id="SSF47413">
    <property type="entry name" value="lambda repressor-like DNA-binding domains"/>
    <property type="match status" value="1"/>
</dbReference>
<sequence length="350" mass="39360">MSSLAEIARICGVSIGATSKALSGKAGVSETTRQRILSVAAQHHYRPNRLVHAIQKGRSMTIGLTCNDFRDDFSGRIVEGMLEVLYEAAYDTIVISWDLCVHEGEKVLRTFTERRVDGLLMFPPGDQPTPAYLQELRTFQRPIVVVDQTFAGVEEYAFVGSQDYEGGIAATEHLIELGHRRIANIFHRKISTGRARVEGFRHAMERHGLPVRETWMRDIQNYGSEEIYRHARELLTMEEAPTAIVCFNDWVAMDVLAATQDCGRRVPEDVSIVGFGDLRIASAVRPRLTTIAQDPIGIGRHAVRHLLTQLRAVNQQEEELRDTPPTPVSDRLPVRLVHRDSTRPAVRQSF</sequence>
<gene>
    <name evidence="5" type="ORF">TSACC_21031</name>
</gene>
<dbReference type="InterPro" id="IPR010982">
    <property type="entry name" value="Lambda_DNA-bd_dom_sf"/>
</dbReference>
<dbReference type="SMART" id="SM00354">
    <property type="entry name" value="HTH_LACI"/>
    <property type="match status" value="1"/>
</dbReference>
<keyword evidence="6" id="KW-1185">Reference proteome</keyword>
<dbReference type="InterPro" id="IPR000843">
    <property type="entry name" value="HTH_LacI"/>
</dbReference>
<dbReference type="GO" id="GO:0003700">
    <property type="term" value="F:DNA-binding transcription factor activity"/>
    <property type="evidence" value="ECO:0007669"/>
    <property type="project" value="TreeGrafter"/>
</dbReference>
<evidence type="ECO:0000256" key="1">
    <source>
        <dbReference type="ARBA" id="ARBA00023015"/>
    </source>
</evidence>
<feature type="domain" description="HTH lacI-type" evidence="4">
    <location>
        <begin position="2"/>
        <end position="56"/>
    </location>
</feature>
<evidence type="ECO:0000313" key="5">
    <source>
        <dbReference type="EMBL" id="GAT32632.1"/>
    </source>
</evidence>
<dbReference type="InterPro" id="IPR028082">
    <property type="entry name" value="Peripla_BP_I"/>
</dbReference>
<organism evidence="5 6">
    <name type="scientific">Terrimicrobium sacchariphilum</name>
    <dbReference type="NCBI Taxonomy" id="690879"/>
    <lineage>
        <taxon>Bacteria</taxon>
        <taxon>Pseudomonadati</taxon>
        <taxon>Verrucomicrobiota</taxon>
        <taxon>Terrimicrobiia</taxon>
        <taxon>Terrimicrobiales</taxon>
        <taxon>Terrimicrobiaceae</taxon>
        <taxon>Terrimicrobium</taxon>
    </lineage>
</organism>
<protein>
    <submittedName>
        <fullName evidence="5">LacI family transcriptional regulator</fullName>
    </submittedName>
</protein>
<dbReference type="GO" id="GO:0000976">
    <property type="term" value="F:transcription cis-regulatory region binding"/>
    <property type="evidence" value="ECO:0007669"/>
    <property type="project" value="TreeGrafter"/>
</dbReference>
<comment type="caution">
    <text evidence="5">The sequence shown here is derived from an EMBL/GenBank/DDBJ whole genome shotgun (WGS) entry which is preliminary data.</text>
</comment>
<dbReference type="Gene3D" id="1.10.260.40">
    <property type="entry name" value="lambda repressor-like DNA-binding domains"/>
    <property type="match status" value="1"/>
</dbReference>
<dbReference type="STRING" id="690879.TSACC_21031"/>
<evidence type="ECO:0000313" key="6">
    <source>
        <dbReference type="Proteomes" id="UP000076023"/>
    </source>
</evidence>
<proteinExistence type="predicted"/>
<keyword evidence="1" id="KW-0805">Transcription regulation</keyword>
<reference evidence="6" key="1">
    <citation type="journal article" date="2017" name="Genome Announc.">
        <title>Draft Genome Sequence of Terrimicrobium sacchariphilum NM-5T, a Facultative Anaerobic Soil Bacterium of the Class Spartobacteria.</title>
        <authorList>
            <person name="Qiu Y.L."/>
            <person name="Tourlousse D.M."/>
            <person name="Matsuura N."/>
            <person name="Ohashi A."/>
            <person name="Sekiguchi Y."/>
        </authorList>
    </citation>
    <scope>NUCLEOTIDE SEQUENCE [LARGE SCALE GENOMIC DNA]</scope>
    <source>
        <strain evidence="6">NM-5</strain>
    </source>
</reference>
<name>A0A146G5E4_TERSA</name>
<evidence type="ECO:0000259" key="4">
    <source>
        <dbReference type="PROSITE" id="PS50932"/>
    </source>
</evidence>
<dbReference type="PROSITE" id="PS50932">
    <property type="entry name" value="HTH_LACI_2"/>
    <property type="match status" value="1"/>
</dbReference>
<dbReference type="InParanoid" id="A0A146G5E4"/>
<evidence type="ECO:0000256" key="2">
    <source>
        <dbReference type="ARBA" id="ARBA00023125"/>
    </source>
</evidence>
<dbReference type="Gene3D" id="3.40.50.2300">
    <property type="match status" value="2"/>
</dbReference>
<dbReference type="Pfam" id="PF00356">
    <property type="entry name" value="LacI"/>
    <property type="match status" value="1"/>
</dbReference>
<evidence type="ECO:0000256" key="3">
    <source>
        <dbReference type="ARBA" id="ARBA00023163"/>
    </source>
</evidence>
<dbReference type="SUPFAM" id="SSF53822">
    <property type="entry name" value="Periplasmic binding protein-like I"/>
    <property type="match status" value="1"/>
</dbReference>
<dbReference type="Proteomes" id="UP000076023">
    <property type="component" value="Unassembled WGS sequence"/>
</dbReference>
<dbReference type="CDD" id="cd06267">
    <property type="entry name" value="PBP1_LacI_sugar_binding-like"/>
    <property type="match status" value="1"/>
</dbReference>
<keyword evidence="2" id="KW-0238">DNA-binding</keyword>
<dbReference type="CDD" id="cd01392">
    <property type="entry name" value="HTH_LacI"/>
    <property type="match status" value="1"/>
</dbReference>
<dbReference type="AlphaFoldDB" id="A0A146G5E4"/>
<dbReference type="EMBL" id="BDCO01000002">
    <property type="protein sequence ID" value="GAT32632.1"/>
    <property type="molecule type" value="Genomic_DNA"/>
</dbReference>
<dbReference type="InterPro" id="IPR046335">
    <property type="entry name" value="LacI/GalR-like_sensor"/>
</dbReference>
<dbReference type="OrthoDB" id="9796922at2"/>
<accession>A0A146G5E4</accession>
<dbReference type="PANTHER" id="PTHR30146">
    <property type="entry name" value="LACI-RELATED TRANSCRIPTIONAL REPRESSOR"/>
    <property type="match status" value="1"/>
</dbReference>